<dbReference type="InterPro" id="IPR011989">
    <property type="entry name" value="ARM-like"/>
</dbReference>
<name>A0ABD3S8Q8_9LAMI</name>
<keyword evidence="1" id="KW-0677">Repeat</keyword>
<dbReference type="AlphaFoldDB" id="A0ABD3S8Q8"/>
<dbReference type="InterPro" id="IPR001313">
    <property type="entry name" value="Pumilio_RNA-bd_rpt"/>
</dbReference>
<evidence type="ECO:0000256" key="1">
    <source>
        <dbReference type="ARBA" id="ARBA00022737"/>
    </source>
</evidence>
<keyword evidence="2" id="KW-0810">Translation regulation</keyword>
<evidence type="ECO:0000256" key="4">
    <source>
        <dbReference type="PROSITE-ProRule" id="PRU00317"/>
    </source>
</evidence>
<dbReference type="SUPFAM" id="SSF48371">
    <property type="entry name" value="ARM repeat"/>
    <property type="match status" value="1"/>
</dbReference>
<keyword evidence="7" id="KW-1185">Reference proteome</keyword>
<dbReference type="EMBL" id="JBJXBP010000007">
    <property type="protein sequence ID" value="KAL3820816.1"/>
    <property type="molecule type" value="Genomic_DNA"/>
</dbReference>
<dbReference type="PROSITE" id="PS50303">
    <property type="entry name" value="PUM_HD"/>
    <property type="match status" value="1"/>
</dbReference>
<evidence type="ECO:0000259" key="5">
    <source>
        <dbReference type="PROSITE" id="PS50303"/>
    </source>
</evidence>
<sequence length="275" mass="32053">MLWLMADDKKDTDFQILIDTCDDQQFNSIIEEVFSQKEFFLYIAFSKQGSNSIVKLIKRIKKEDHAFTLTNILSNKFYAMMTHHEARIVIQQCLNHLRDEPNEVLYGLIIENYSHLAIHEVGYISLIECIDKISGYDRIMLLNRIANIADILSTHLYGSYVVQYVLDLNDNLINDKIIFRLRGEIILLSQTEGGRDVVHKCLASSDFGLVTVVREILSDRIAPYAIARDKFGYYVIQAALVQTRERGFIDLYESLDKALEPYYERLEKLYRSWVM</sequence>
<evidence type="ECO:0000313" key="6">
    <source>
        <dbReference type="EMBL" id="KAL3820816.1"/>
    </source>
</evidence>
<reference evidence="6 7" key="1">
    <citation type="submission" date="2024-12" db="EMBL/GenBank/DDBJ databases">
        <title>The unique morphological basis and parallel evolutionary history of personate flowers in Penstemon.</title>
        <authorList>
            <person name="Depatie T.H."/>
            <person name="Wessinger C.A."/>
        </authorList>
    </citation>
    <scope>NUCLEOTIDE SEQUENCE [LARGE SCALE GENOMIC DNA]</scope>
    <source>
        <strain evidence="6">WTNN_2</strain>
        <tissue evidence="6">Leaf</tissue>
    </source>
</reference>
<dbReference type="InterPro" id="IPR016024">
    <property type="entry name" value="ARM-type_fold"/>
</dbReference>
<dbReference type="SMART" id="SM00025">
    <property type="entry name" value="Pumilio"/>
    <property type="match status" value="4"/>
</dbReference>
<evidence type="ECO:0000256" key="3">
    <source>
        <dbReference type="ARBA" id="ARBA00022884"/>
    </source>
</evidence>
<dbReference type="Proteomes" id="UP001634393">
    <property type="component" value="Unassembled WGS sequence"/>
</dbReference>
<dbReference type="GO" id="GO:0006417">
    <property type="term" value="P:regulation of translation"/>
    <property type="evidence" value="ECO:0007669"/>
    <property type="project" value="UniProtKB-KW"/>
</dbReference>
<feature type="domain" description="PUM-HD" evidence="5">
    <location>
        <begin position="1"/>
        <end position="275"/>
    </location>
</feature>
<protein>
    <recommendedName>
        <fullName evidence="5">PUM-HD domain-containing protein</fullName>
    </recommendedName>
</protein>
<organism evidence="6 7">
    <name type="scientific">Penstemon smallii</name>
    <dbReference type="NCBI Taxonomy" id="265156"/>
    <lineage>
        <taxon>Eukaryota</taxon>
        <taxon>Viridiplantae</taxon>
        <taxon>Streptophyta</taxon>
        <taxon>Embryophyta</taxon>
        <taxon>Tracheophyta</taxon>
        <taxon>Spermatophyta</taxon>
        <taxon>Magnoliopsida</taxon>
        <taxon>eudicotyledons</taxon>
        <taxon>Gunneridae</taxon>
        <taxon>Pentapetalae</taxon>
        <taxon>asterids</taxon>
        <taxon>lamiids</taxon>
        <taxon>Lamiales</taxon>
        <taxon>Plantaginaceae</taxon>
        <taxon>Cheloneae</taxon>
        <taxon>Penstemon</taxon>
    </lineage>
</organism>
<dbReference type="Pfam" id="PF00806">
    <property type="entry name" value="PUF"/>
    <property type="match status" value="4"/>
</dbReference>
<dbReference type="GO" id="GO:0003723">
    <property type="term" value="F:RNA binding"/>
    <property type="evidence" value="ECO:0007669"/>
    <property type="project" value="UniProtKB-KW"/>
</dbReference>
<dbReference type="PROSITE" id="PS50302">
    <property type="entry name" value="PUM"/>
    <property type="match status" value="1"/>
</dbReference>
<feature type="repeat" description="Pumilio" evidence="4">
    <location>
        <begin position="144"/>
        <end position="180"/>
    </location>
</feature>
<dbReference type="InterPro" id="IPR033133">
    <property type="entry name" value="PUM-HD"/>
</dbReference>
<accession>A0ABD3S8Q8</accession>
<dbReference type="PANTHER" id="PTHR12537:SF137">
    <property type="entry name" value="PUMILIO HOMOLOG 16-RELATED"/>
    <property type="match status" value="1"/>
</dbReference>
<dbReference type="Gene3D" id="1.25.10.10">
    <property type="entry name" value="Leucine-rich Repeat Variant"/>
    <property type="match status" value="1"/>
</dbReference>
<evidence type="ECO:0000313" key="7">
    <source>
        <dbReference type="Proteomes" id="UP001634393"/>
    </source>
</evidence>
<evidence type="ECO:0000256" key="2">
    <source>
        <dbReference type="ARBA" id="ARBA00022845"/>
    </source>
</evidence>
<dbReference type="PANTHER" id="PTHR12537">
    <property type="entry name" value="RNA BINDING PROTEIN PUMILIO-RELATED"/>
    <property type="match status" value="1"/>
</dbReference>
<comment type="caution">
    <text evidence="6">The sequence shown here is derived from an EMBL/GenBank/DDBJ whole genome shotgun (WGS) entry which is preliminary data.</text>
</comment>
<proteinExistence type="predicted"/>
<gene>
    <name evidence="6" type="ORF">ACJIZ3_006721</name>
</gene>
<keyword evidence="3" id="KW-0694">RNA-binding</keyword>